<keyword evidence="15 19" id="KW-0472">Membrane</keyword>
<dbReference type="InterPro" id="IPR044865">
    <property type="entry name" value="MRH_dom"/>
</dbReference>
<organism evidence="21 22">
    <name type="scientific">Oidiodendron maius (strain Zn)</name>
    <dbReference type="NCBI Taxonomy" id="913774"/>
    <lineage>
        <taxon>Eukaryota</taxon>
        <taxon>Fungi</taxon>
        <taxon>Dikarya</taxon>
        <taxon>Ascomycota</taxon>
        <taxon>Pezizomycotina</taxon>
        <taxon>Leotiomycetes</taxon>
        <taxon>Leotiomycetes incertae sedis</taxon>
        <taxon>Myxotrichaceae</taxon>
        <taxon>Oidiodendron</taxon>
    </lineage>
</organism>
<dbReference type="SUPFAM" id="SSF50911">
    <property type="entry name" value="Mannose 6-phosphate receptor domain"/>
    <property type="match status" value="1"/>
</dbReference>
<sequence>MRLPGSAADTAILSTILFPIFSAAIGNIDCTRVVVNKIPFNLKELGGARSVMHSVDLGPSRTNTTYTIDICKPLGKAKDVNKDDQCPHGTRVCAIEHQISDEEGKDVLMRVYPIAGELHEQLNGKDMNAKWELLKNSESNDDPTEEGLLLEMNGGYKPEDGKSRPQKAVVKFLCDKSRTGLENLPKPENPFEEGKDKREEGGEDKDDGSPSLQFVSYTEANDADVLELKWKTKYACEDANPVVEHWGFFTWFLIIAFMSTAAYLIFGSWLNYNRYGARGWDLLPHGDTLRDLPYLLKDWFRRVLNTVQGGGSRGGYAAV</sequence>
<dbReference type="GO" id="GO:0034045">
    <property type="term" value="C:phagophore assembly site membrane"/>
    <property type="evidence" value="ECO:0007669"/>
    <property type="project" value="UniProtKB-SubCell"/>
</dbReference>
<keyword evidence="8 19" id="KW-0812">Transmembrane</keyword>
<dbReference type="PANTHER" id="PTHR15071">
    <property type="entry name" value="MANNOSE-6-PHOSPHATE RECEPTOR FAMILY MEMBER"/>
    <property type="match status" value="1"/>
</dbReference>
<dbReference type="Proteomes" id="UP000054321">
    <property type="component" value="Unassembled WGS sequence"/>
</dbReference>
<dbReference type="AlphaFoldDB" id="A0A0C3D3I0"/>
<dbReference type="InterPro" id="IPR009011">
    <property type="entry name" value="Man6P_isomerase_rcpt-bd_dom_sf"/>
</dbReference>
<keyword evidence="10" id="KW-0653">Protein transport</keyword>
<gene>
    <name evidence="21" type="ORF">OIDMADRAFT_170204</name>
</gene>
<dbReference type="GO" id="GO:0015031">
    <property type="term" value="P:protein transport"/>
    <property type="evidence" value="ECO:0007669"/>
    <property type="project" value="UniProtKB-KW"/>
</dbReference>
<keyword evidence="7" id="KW-0813">Transport</keyword>
<dbReference type="EMBL" id="KN832884">
    <property type="protein sequence ID" value="KIM96482.1"/>
    <property type="molecule type" value="Genomic_DNA"/>
</dbReference>
<evidence type="ECO:0000256" key="13">
    <source>
        <dbReference type="ARBA" id="ARBA00023034"/>
    </source>
</evidence>
<comment type="similarity">
    <text evidence="5">Belongs to the ATG27 family.</text>
</comment>
<keyword evidence="11 19" id="KW-1133">Transmembrane helix</keyword>
<dbReference type="PROSITE" id="PS51914">
    <property type="entry name" value="MRH"/>
    <property type="match status" value="1"/>
</dbReference>
<feature type="domain" description="MRH" evidence="20">
    <location>
        <begin position="28"/>
        <end position="238"/>
    </location>
</feature>
<accession>A0A0C3D3I0</accession>
<proteinExistence type="inferred from homology"/>
<dbReference type="Pfam" id="PF09451">
    <property type="entry name" value="ATG27"/>
    <property type="match status" value="1"/>
</dbReference>
<keyword evidence="14" id="KW-0496">Mitochondrion</keyword>
<evidence type="ECO:0000256" key="2">
    <source>
        <dbReference type="ARBA" id="ARBA00004358"/>
    </source>
</evidence>
<comment type="subcellular location">
    <subcellularLocation>
        <location evidence="2">Cytoplasmic vesicle membrane</location>
        <topology evidence="2">Single-pass type I membrane protein</topology>
    </subcellularLocation>
    <subcellularLocation>
        <location evidence="4">Golgi apparatus membrane</location>
        <topology evidence="4">Single-pass type I membrane protein</topology>
    </subcellularLocation>
    <subcellularLocation>
        <location evidence="1">Mitochondrion membrane</location>
        <topology evidence="1">Single-pass membrane protein</topology>
    </subcellularLocation>
    <subcellularLocation>
        <location evidence="3">Preautophagosomal structure membrane</location>
        <topology evidence="3">Single-pass type I membrane protein</topology>
    </subcellularLocation>
</comment>
<keyword evidence="9" id="KW-0732">Signal</keyword>
<reference evidence="21 22" key="1">
    <citation type="submission" date="2014-04" db="EMBL/GenBank/DDBJ databases">
        <authorList>
            <consortium name="DOE Joint Genome Institute"/>
            <person name="Kuo A."/>
            <person name="Martino E."/>
            <person name="Perotto S."/>
            <person name="Kohler A."/>
            <person name="Nagy L.G."/>
            <person name="Floudas D."/>
            <person name="Copeland A."/>
            <person name="Barry K.W."/>
            <person name="Cichocki N."/>
            <person name="Veneault-Fourrey C."/>
            <person name="LaButti K."/>
            <person name="Lindquist E.A."/>
            <person name="Lipzen A."/>
            <person name="Lundell T."/>
            <person name="Morin E."/>
            <person name="Murat C."/>
            <person name="Sun H."/>
            <person name="Tunlid A."/>
            <person name="Henrissat B."/>
            <person name="Grigoriev I.V."/>
            <person name="Hibbett D.S."/>
            <person name="Martin F."/>
            <person name="Nordberg H.P."/>
            <person name="Cantor M.N."/>
            <person name="Hua S.X."/>
        </authorList>
    </citation>
    <scope>NUCLEOTIDE SEQUENCE [LARGE SCALE GENOMIC DNA]</scope>
    <source>
        <strain evidence="21 22">Zn</strain>
    </source>
</reference>
<dbReference type="OrthoDB" id="29460at2759"/>
<feature type="region of interest" description="Disordered" evidence="18">
    <location>
        <begin position="180"/>
        <end position="212"/>
    </location>
</feature>
<evidence type="ECO:0000256" key="8">
    <source>
        <dbReference type="ARBA" id="ARBA00022692"/>
    </source>
</evidence>
<evidence type="ECO:0000259" key="20">
    <source>
        <dbReference type="PROSITE" id="PS51914"/>
    </source>
</evidence>
<evidence type="ECO:0000256" key="4">
    <source>
        <dbReference type="ARBA" id="ARBA00004614"/>
    </source>
</evidence>
<evidence type="ECO:0000256" key="15">
    <source>
        <dbReference type="ARBA" id="ARBA00023136"/>
    </source>
</evidence>
<evidence type="ECO:0000256" key="18">
    <source>
        <dbReference type="SAM" id="MobiDB-lite"/>
    </source>
</evidence>
<evidence type="ECO:0000256" key="12">
    <source>
        <dbReference type="ARBA" id="ARBA00023006"/>
    </source>
</evidence>
<feature type="transmembrane region" description="Helical" evidence="19">
    <location>
        <begin position="246"/>
        <end position="266"/>
    </location>
</feature>
<dbReference type="GO" id="GO:0031966">
    <property type="term" value="C:mitochondrial membrane"/>
    <property type="evidence" value="ECO:0007669"/>
    <property type="project" value="UniProtKB-SubCell"/>
</dbReference>
<dbReference type="HOGENOM" id="CLU_047751_0_0_1"/>
<evidence type="ECO:0000256" key="1">
    <source>
        <dbReference type="ARBA" id="ARBA00004304"/>
    </source>
</evidence>
<evidence type="ECO:0000256" key="11">
    <source>
        <dbReference type="ARBA" id="ARBA00022989"/>
    </source>
</evidence>
<dbReference type="InterPro" id="IPR018939">
    <property type="entry name" value="Autophagy-rel_prot_27"/>
</dbReference>
<evidence type="ECO:0000256" key="19">
    <source>
        <dbReference type="SAM" id="Phobius"/>
    </source>
</evidence>
<evidence type="ECO:0000256" key="17">
    <source>
        <dbReference type="ARBA" id="ARBA00023329"/>
    </source>
</evidence>
<evidence type="ECO:0000256" key="10">
    <source>
        <dbReference type="ARBA" id="ARBA00022927"/>
    </source>
</evidence>
<evidence type="ECO:0000256" key="6">
    <source>
        <dbReference type="ARBA" id="ARBA00013776"/>
    </source>
</evidence>
<evidence type="ECO:0000256" key="5">
    <source>
        <dbReference type="ARBA" id="ARBA00005363"/>
    </source>
</evidence>
<dbReference type="GO" id="GO:0030659">
    <property type="term" value="C:cytoplasmic vesicle membrane"/>
    <property type="evidence" value="ECO:0007669"/>
    <property type="project" value="UniProtKB-SubCell"/>
</dbReference>
<reference evidence="22" key="2">
    <citation type="submission" date="2015-01" db="EMBL/GenBank/DDBJ databases">
        <title>Evolutionary Origins and Diversification of the Mycorrhizal Mutualists.</title>
        <authorList>
            <consortium name="DOE Joint Genome Institute"/>
            <consortium name="Mycorrhizal Genomics Consortium"/>
            <person name="Kohler A."/>
            <person name="Kuo A."/>
            <person name="Nagy L.G."/>
            <person name="Floudas D."/>
            <person name="Copeland A."/>
            <person name="Barry K.W."/>
            <person name="Cichocki N."/>
            <person name="Veneault-Fourrey C."/>
            <person name="LaButti K."/>
            <person name="Lindquist E.A."/>
            <person name="Lipzen A."/>
            <person name="Lundell T."/>
            <person name="Morin E."/>
            <person name="Murat C."/>
            <person name="Riley R."/>
            <person name="Ohm R."/>
            <person name="Sun H."/>
            <person name="Tunlid A."/>
            <person name="Henrissat B."/>
            <person name="Grigoriev I.V."/>
            <person name="Hibbett D.S."/>
            <person name="Martin F."/>
        </authorList>
    </citation>
    <scope>NUCLEOTIDE SEQUENCE [LARGE SCALE GENOMIC DNA]</scope>
    <source>
        <strain evidence="22">Zn</strain>
    </source>
</reference>
<dbReference type="GO" id="GO:0000139">
    <property type="term" value="C:Golgi membrane"/>
    <property type="evidence" value="ECO:0007669"/>
    <property type="project" value="UniProtKB-SubCell"/>
</dbReference>
<evidence type="ECO:0000256" key="9">
    <source>
        <dbReference type="ARBA" id="ARBA00022729"/>
    </source>
</evidence>
<evidence type="ECO:0000256" key="14">
    <source>
        <dbReference type="ARBA" id="ARBA00023128"/>
    </source>
</evidence>
<keyword evidence="16" id="KW-1015">Disulfide bond</keyword>
<dbReference type="PANTHER" id="PTHR15071:SF13">
    <property type="entry name" value="AUTOPHAGY-RELATED PROTEIN 27"/>
    <property type="match status" value="1"/>
</dbReference>
<evidence type="ECO:0000256" key="16">
    <source>
        <dbReference type="ARBA" id="ARBA00023157"/>
    </source>
</evidence>
<keyword evidence="12" id="KW-0072">Autophagy</keyword>
<evidence type="ECO:0000313" key="22">
    <source>
        <dbReference type="Proteomes" id="UP000054321"/>
    </source>
</evidence>
<keyword evidence="17" id="KW-0968">Cytoplasmic vesicle</keyword>
<dbReference type="InParanoid" id="A0A0C3D3I0"/>
<protein>
    <recommendedName>
        <fullName evidence="6">Autophagy-related protein 27</fullName>
    </recommendedName>
</protein>
<dbReference type="Gene3D" id="2.70.130.10">
    <property type="entry name" value="Mannose-6-phosphate receptor binding domain"/>
    <property type="match status" value="1"/>
</dbReference>
<evidence type="ECO:0000313" key="21">
    <source>
        <dbReference type="EMBL" id="KIM96482.1"/>
    </source>
</evidence>
<keyword evidence="13" id="KW-0333">Golgi apparatus</keyword>
<evidence type="ECO:0000256" key="3">
    <source>
        <dbReference type="ARBA" id="ARBA00004472"/>
    </source>
</evidence>
<name>A0A0C3D3I0_OIDMZ</name>
<keyword evidence="22" id="KW-1185">Reference proteome</keyword>
<dbReference type="STRING" id="913774.A0A0C3D3I0"/>
<evidence type="ECO:0000256" key="7">
    <source>
        <dbReference type="ARBA" id="ARBA00022448"/>
    </source>
</evidence>
<dbReference type="GO" id="GO:0006914">
    <property type="term" value="P:autophagy"/>
    <property type="evidence" value="ECO:0007669"/>
    <property type="project" value="UniProtKB-KW"/>
</dbReference>